<keyword evidence="2" id="KW-0804">Transcription</keyword>
<dbReference type="InterPro" id="IPR036390">
    <property type="entry name" value="WH_DNA-bd_sf"/>
</dbReference>
<dbReference type="Proteomes" id="UP001451571">
    <property type="component" value="Chromosome"/>
</dbReference>
<evidence type="ECO:0000256" key="3">
    <source>
        <dbReference type="SAM" id="MobiDB-lite"/>
    </source>
</evidence>
<dbReference type="SUPFAM" id="SSF46785">
    <property type="entry name" value="Winged helix' DNA-binding domain"/>
    <property type="match status" value="1"/>
</dbReference>
<dbReference type="PANTHER" id="PTHR34580">
    <property type="match status" value="1"/>
</dbReference>
<dbReference type="Pfam" id="PF13280">
    <property type="entry name" value="WYL"/>
    <property type="match status" value="1"/>
</dbReference>
<evidence type="ECO:0000259" key="4">
    <source>
        <dbReference type="PROSITE" id="PS51000"/>
    </source>
</evidence>
<dbReference type="Gene3D" id="1.10.10.10">
    <property type="entry name" value="Winged helix-like DNA-binding domain superfamily/Winged helix DNA-binding domain"/>
    <property type="match status" value="1"/>
</dbReference>
<evidence type="ECO:0000313" key="6">
    <source>
        <dbReference type="Proteomes" id="UP001451571"/>
    </source>
</evidence>
<name>A0ABZ3EY43_9FIRM</name>
<evidence type="ECO:0000256" key="1">
    <source>
        <dbReference type="ARBA" id="ARBA00023015"/>
    </source>
</evidence>
<dbReference type="InterPro" id="IPR051534">
    <property type="entry name" value="CBASS_pafABC_assoc_protein"/>
</dbReference>
<protein>
    <submittedName>
        <fullName evidence="5">YafY family protein</fullName>
    </submittedName>
</protein>
<proteinExistence type="predicted"/>
<dbReference type="InterPro" id="IPR036388">
    <property type="entry name" value="WH-like_DNA-bd_sf"/>
</dbReference>
<dbReference type="PROSITE" id="PS51000">
    <property type="entry name" value="HTH_DEOR_2"/>
    <property type="match status" value="1"/>
</dbReference>
<dbReference type="InterPro" id="IPR026881">
    <property type="entry name" value="WYL_dom"/>
</dbReference>
<sequence length="345" mass="39684">MQKACVAEKVVNSIVKRQMNMQINRLFEIIYILLDKKTVTAAELAEHFEVSVRTIFRDIDTLSQAGIPIYTMKGKGGGIRLTENYVLNKSVLTLQEQQMIMQALHGMNAVREEEIRPALSKLSALFGGEQEDWIEIEFSSWNSDDGVSQRFIILKEAIFAHKRVTFIYSGANGTSSRRLAEPLKLVFRASSWYLYAWCMDKADFRFFKLSRMEEPRVLEEYFEKRKKPVAQGNPVSKYNADSPDGSTSNVEKEAAGAKNIYADDMITVTALISDNKAYRILDEMDKKDVEKLEDGSYKVRMLMPENDWLYQHLLTFGADLKILGPERVRDRMIKELENALKQYQI</sequence>
<dbReference type="InterPro" id="IPR057727">
    <property type="entry name" value="WCX_dom"/>
</dbReference>
<reference evidence="5 6" key="1">
    <citation type="submission" date="2024-02" db="EMBL/GenBank/DDBJ databases">
        <title>Bacterial strain from lacustrine sediment.</title>
        <authorList>
            <person name="Petit C."/>
            <person name="Fadhlaoui K."/>
        </authorList>
    </citation>
    <scope>NUCLEOTIDE SEQUENCE [LARGE SCALE GENOMIC DNA]</scope>
    <source>
        <strain evidence="5 6">IPX-CK</strain>
    </source>
</reference>
<evidence type="ECO:0000256" key="2">
    <source>
        <dbReference type="ARBA" id="ARBA00023163"/>
    </source>
</evidence>
<dbReference type="PROSITE" id="PS52050">
    <property type="entry name" value="WYL"/>
    <property type="match status" value="1"/>
</dbReference>
<accession>A0ABZ3EY43</accession>
<keyword evidence="6" id="KW-1185">Reference proteome</keyword>
<organism evidence="5 6">
    <name type="scientific">Kineothrix sedimenti</name>
    <dbReference type="NCBI Taxonomy" id="3123317"/>
    <lineage>
        <taxon>Bacteria</taxon>
        <taxon>Bacillati</taxon>
        <taxon>Bacillota</taxon>
        <taxon>Clostridia</taxon>
        <taxon>Lachnospirales</taxon>
        <taxon>Lachnospiraceae</taxon>
        <taxon>Kineothrix</taxon>
    </lineage>
</organism>
<dbReference type="RefSeq" id="WP_342757841.1">
    <property type="nucleotide sequence ID" value="NZ_CP146256.1"/>
</dbReference>
<dbReference type="PIRSF" id="PIRSF016838">
    <property type="entry name" value="PafC"/>
    <property type="match status" value="1"/>
</dbReference>
<feature type="domain" description="HTH deoR-type" evidence="4">
    <location>
        <begin position="22"/>
        <end position="80"/>
    </location>
</feature>
<evidence type="ECO:0000313" key="5">
    <source>
        <dbReference type="EMBL" id="XAH74247.1"/>
    </source>
</evidence>
<dbReference type="Pfam" id="PF25583">
    <property type="entry name" value="WCX"/>
    <property type="match status" value="1"/>
</dbReference>
<keyword evidence="1" id="KW-0805">Transcription regulation</keyword>
<dbReference type="InterPro" id="IPR001034">
    <property type="entry name" value="DeoR_HTH"/>
</dbReference>
<dbReference type="Pfam" id="PF08279">
    <property type="entry name" value="HTH_11"/>
    <property type="match status" value="1"/>
</dbReference>
<feature type="region of interest" description="Disordered" evidence="3">
    <location>
        <begin position="231"/>
        <end position="250"/>
    </location>
</feature>
<gene>
    <name evidence="5" type="ORF">V6984_00290</name>
</gene>
<dbReference type="PANTHER" id="PTHR34580:SF1">
    <property type="entry name" value="PROTEIN PAFC"/>
    <property type="match status" value="1"/>
</dbReference>
<dbReference type="SMART" id="SM00420">
    <property type="entry name" value="HTH_DEOR"/>
    <property type="match status" value="1"/>
</dbReference>
<dbReference type="InterPro" id="IPR028349">
    <property type="entry name" value="PafC-like"/>
</dbReference>
<dbReference type="EMBL" id="CP146256">
    <property type="protein sequence ID" value="XAH74247.1"/>
    <property type="molecule type" value="Genomic_DNA"/>
</dbReference>
<dbReference type="InterPro" id="IPR013196">
    <property type="entry name" value="HTH_11"/>
</dbReference>